<dbReference type="STRING" id="5643.A0A060SIR7"/>
<keyword evidence="7" id="KW-1185">Reference proteome</keyword>
<dbReference type="Gene3D" id="3.40.50.1820">
    <property type="entry name" value="alpha/beta hydrolase"/>
    <property type="match status" value="1"/>
</dbReference>
<keyword evidence="3" id="KW-0472">Membrane</keyword>
<dbReference type="OMA" id="ITPMANG"/>
<dbReference type="Proteomes" id="UP000029665">
    <property type="component" value="Unassembled WGS sequence"/>
</dbReference>
<keyword evidence="3" id="KW-1133">Transmembrane helix</keyword>
<dbReference type="HOGENOM" id="CLU_013364_5_1_1"/>
<dbReference type="PANTHER" id="PTHR43248">
    <property type="entry name" value="2-SUCCINYL-6-HYDROXY-2,4-CYCLOHEXADIENE-1-CARBOXYLATE SYNTHASE"/>
    <property type="match status" value="1"/>
</dbReference>
<comment type="caution">
    <text evidence="6">The sequence shown here is derived from an EMBL/GenBank/DDBJ whole genome shotgun (WGS) entry which is preliminary data.</text>
</comment>
<comment type="similarity">
    <text evidence="1">Belongs to the peptidase S33 family.</text>
</comment>
<evidence type="ECO:0000313" key="7">
    <source>
        <dbReference type="Proteomes" id="UP000029665"/>
    </source>
</evidence>
<evidence type="ECO:0000256" key="2">
    <source>
        <dbReference type="ARBA" id="ARBA00022801"/>
    </source>
</evidence>
<dbReference type="EMBL" id="CCBP010000110">
    <property type="protein sequence ID" value="CDO72134.1"/>
    <property type="molecule type" value="Genomic_DNA"/>
</dbReference>
<dbReference type="InterPro" id="IPR051601">
    <property type="entry name" value="Serine_prot/Carboxylest_S33"/>
</dbReference>
<evidence type="ECO:0000256" key="1">
    <source>
        <dbReference type="ARBA" id="ARBA00010088"/>
    </source>
</evidence>
<proteinExistence type="inferred from homology"/>
<feature type="transmembrane region" description="Helical" evidence="3">
    <location>
        <begin position="39"/>
        <end position="56"/>
    </location>
</feature>
<evidence type="ECO:0000256" key="3">
    <source>
        <dbReference type="SAM" id="Phobius"/>
    </source>
</evidence>
<protein>
    <recommendedName>
        <fullName evidence="8">AB hydrolase-1 domain-containing protein</fullName>
    </recommendedName>
</protein>
<organism evidence="6 7">
    <name type="scientific">Pycnoporus cinnabarinus</name>
    <name type="common">Cinnabar-red polypore</name>
    <name type="synonym">Trametes cinnabarina</name>
    <dbReference type="NCBI Taxonomy" id="5643"/>
    <lineage>
        <taxon>Eukaryota</taxon>
        <taxon>Fungi</taxon>
        <taxon>Dikarya</taxon>
        <taxon>Basidiomycota</taxon>
        <taxon>Agaricomycotina</taxon>
        <taxon>Agaricomycetes</taxon>
        <taxon>Polyporales</taxon>
        <taxon>Polyporaceae</taxon>
        <taxon>Trametes</taxon>
    </lineage>
</organism>
<dbReference type="SUPFAM" id="SSF53474">
    <property type="entry name" value="alpha/beta-Hydrolases"/>
    <property type="match status" value="1"/>
</dbReference>
<feature type="domain" description="Peptidase S33 tripeptidyl aminopeptidase-like C-terminal" evidence="5">
    <location>
        <begin position="469"/>
        <end position="563"/>
    </location>
</feature>
<dbReference type="InterPro" id="IPR013595">
    <property type="entry name" value="Pept_S33_TAP-like_C"/>
</dbReference>
<evidence type="ECO:0000313" key="6">
    <source>
        <dbReference type="EMBL" id="CDO72134.1"/>
    </source>
</evidence>
<dbReference type="AlphaFoldDB" id="A0A060SIR7"/>
<evidence type="ECO:0008006" key="8">
    <source>
        <dbReference type="Google" id="ProtNLM"/>
    </source>
</evidence>
<dbReference type="PANTHER" id="PTHR43248:SF25">
    <property type="entry name" value="AB HYDROLASE-1 DOMAIN-CONTAINING PROTEIN-RELATED"/>
    <property type="match status" value="1"/>
</dbReference>
<dbReference type="Pfam" id="PF08386">
    <property type="entry name" value="Abhydrolase_4"/>
    <property type="match status" value="1"/>
</dbReference>
<dbReference type="Pfam" id="PF00561">
    <property type="entry name" value="Abhydrolase_1"/>
    <property type="match status" value="1"/>
</dbReference>
<feature type="domain" description="AB hydrolase-1" evidence="4">
    <location>
        <begin position="127"/>
        <end position="317"/>
    </location>
</feature>
<dbReference type="InterPro" id="IPR029058">
    <property type="entry name" value="AB_hydrolase_fold"/>
</dbReference>
<dbReference type="InterPro" id="IPR000073">
    <property type="entry name" value="AB_hydrolase_1"/>
</dbReference>
<accession>A0A060SIR7</accession>
<sequence length="600" mass="65673">MTEHHSWDAAEKLPREGLIAGGAVVDYSRSRGKASRRTWLGRVLVLVWLYYAYTAVKNIQARHATVASEGYRVGDIRWEPCTGDGEVEGAECGYAVVPLDWTDSSAGTAKIALGRYNSTSGKRKGSVFLNPGGPGSPGKWLATQMGPYVQMLLGEDYDIIGFDPRGVGETEPRTQCFPSPEAHAAFIANTPLERGFDVGPNLTDPMNREHLIQLQRHADALWQTKMQVCAQSMGDKLRYMGTVSIARDVEFIASLLDGKDAPINYYGLSYGTVLGQLLINMFPDRVGRVVLDGIVDAVEWTSLPAYKWERHLQQSAETAYEMFMTACAEAGPSRCALAKKENEDPKAILSRVEDFVEGLYFKPLAVPNATAPGILTNGRARLFLLSAIELPESWPLAAIALELAMNGDGSALLDAQRQGIHYDDLQRSAISCNDNTALDPPTAEEVIDEQLWVLQHVTRFSLAVVALETDWGCHHWPVSPPERFSGPWNHTLSNPILLVSNTADPITPMANGLLLADRFSGFSRHLVQDSAGHCALALPSLCMIMNVRAFFADGTLPDEGAVCPMDSSPFPDPEDTKAYSAEDRKLLEGARHVANAMLRN</sequence>
<dbReference type="OrthoDB" id="425534at2759"/>
<evidence type="ECO:0000259" key="5">
    <source>
        <dbReference type="Pfam" id="PF08386"/>
    </source>
</evidence>
<reference evidence="6" key="1">
    <citation type="submission" date="2014-01" db="EMBL/GenBank/DDBJ databases">
        <title>The genome of the white-rot fungus Pycnoporus cinnabarinus: a basidiomycete model with a versatile arsenal for lignocellulosic biomass breakdown.</title>
        <authorList>
            <person name="Levasseur A."/>
            <person name="Lomascolo A."/>
            <person name="Ruiz-Duenas F.J."/>
            <person name="Uzan E."/>
            <person name="Piumi F."/>
            <person name="Kues U."/>
            <person name="Ram A.F.J."/>
            <person name="Murat C."/>
            <person name="Haon M."/>
            <person name="Benoit I."/>
            <person name="Arfi Y."/>
            <person name="Chevret D."/>
            <person name="Drula E."/>
            <person name="Kwon M.J."/>
            <person name="Gouret P."/>
            <person name="Lesage-Meessen L."/>
            <person name="Lombard V."/>
            <person name="Mariette J."/>
            <person name="Noirot C."/>
            <person name="Park J."/>
            <person name="Patyshakuliyeva A."/>
            <person name="Wieneger R.A.B."/>
            <person name="Wosten H.A.B."/>
            <person name="Martin F."/>
            <person name="Coutinho P.M."/>
            <person name="de Vries R."/>
            <person name="Martinez A.T."/>
            <person name="Klopp C."/>
            <person name="Pontarotti P."/>
            <person name="Henrissat B."/>
            <person name="Record E."/>
        </authorList>
    </citation>
    <scope>NUCLEOTIDE SEQUENCE [LARGE SCALE GENOMIC DNA]</scope>
    <source>
        <strain evidence="6">BRFM137</strain>
    </source>
</reference>
<evidence type="ECO:0000259" key="4">
    <source>
        <dbReference type="Pfam" id="PF00561"/>
    </source>
</evidence>
<name>A0A060SIR7_PYCCI</name>
<keyword evidence="3" id="KW-0812">Transmembrane</keyword>
<gene>
    <name evidence="6" type="ORF">BN946_scf184962.g77</name>
</gene>
<keyword evidence="2" id="KW-0378">Hydrolase</keyword>
<dbReference type="GO" id="GO:0016787">
    <property type="term" value="F:hydrolase activity"/>
    <property type="evidence" value="ECO:0007669"/>
    <property type="project" value="UniProtKB-KW"/>
</dbReference>